<dbReference type="eggNOG" id="COG1466">
    <property type="taxonomic scope" value="Bacteria"/>
</dbReference>
<gene>
    <name evidence="12" type="primary">holA</name>
    <name evidence="12" type="ORF">SOPEG_1145</name>
</gene>
<dbReference type="CDD" id="cd18138">
    <property type="entry name" value="HLD_clamp_pol_III_delta"/>
    <property type="match status" value="1"/>
</dbReference>
<dbReference type="PANTHER" id="PTHR34388">
    <property type="entry name" value="DNA POLYMERASE III SUBUNIT DELTA"/>
    <property type="match status" value="1"/>
</dbReference>
<dbReference type="EC" id="2.7.7.7" evidence="1 9"/>
<evidence type="ECO:0000313" key="12">
    <source>
        <dbReference type="EMBL" id="AHF73466.1"/>
    </source>
</evidence>
<evidence type="ECO:0000256" key="2">
    <source>
        <dbReference type="ARBA" id="ARBA00017703"/>
    </source>
</evidence>
<dbReference type="FunFam" id="1.20.272.10:FF:000008">
    <property type="entry name" value="DNA polymerase III, delta subunit"/>
    <property type="match status" value="1"/>
</dbReference>
<evidence type="ECO:0000259" key="11">
    <source>
        <dbReference type="Pfam" id="PF14840"/>
    </source>
</evidence>
<evidence type="ECO:0000256" key="3">
    <source>
        <dbReference type="ARBA" id="ARBA00022679"/>
    </source>
</evidence>
<evidence type="ECO:0000256" key="4">
    <source>
        <dbReference type="ARBA" id="ARBA00022695"/>
    </source>
</evidence>
<evidence type="ECO:0000256" key="7">
    <source>
        <dbReference type="ARBA" id="ARBA00034754"/>
    </source>
</evidence>
<dbReference type="SUPFAM" id="SSF52540">
    <property type="entry name" value="P-loop containing nucleoside triphosphate hydrolases"/>
    <property type="match status" value="1"/>
</dbReference>
<evidence type="ECO:0000256" key="6">
    <source>
        <dbReference type="ARBA" id="ARBA00022932"/>
    </source>
</evidence>
<dbReference type="InterPro" id="IPR008921">
    <property type="entry name" value="DNA_pol3_clamp-load_cplx_C"/>
</dbReference>
<reference evidence="12 13" key="1">
    <citation type="journal article" date="2014" name="Genome Biol. Evol.">
        <title>Genome degeneration and adaptation in a nascent stage of symbiosis.</title>
        <authorList>
            <person name="Oakeson K.F."/>
            <person name="Gil R."/>
            <person name="Clayton A.L."/>
            <person name="Dunn D.M."/>
            <person name="von Niederhausern A.C."/>
            <person name="Hamil C."/>
            <person name="Aoyagi A."/>
            <person name="Duval B."/>
            <person name="Baca A."/>
            <person name="Silva F.J."/>
            <person name="Vallier A."/>
            <person name="Jackson D.G."/>
            <person name="Latorre A."/>
            <person name="Weiss R.B."/>
            <person name="Heddi A."/>
            <person name="Moya A."/>
            <person name="Dale C."/>
        </authorList>
    </citation>
    <scope>NUCLEOTIDE SEQUENCE [LARGE SCALE GENOMIC DNA]</scope>
    <source>
        <strain evidence="13">none</strain>
    </source>
</reference>
<accession>W0HI77</accession>
<feature type="domain" description="DNA polymerase III delta N-terminal" evidence="10">
    <location>
        <begin position="21"/>
        <end position="139"/>
    </location>
</feature>
<dbReference type="PANTHER" id="PTHR34388:SF1">
    <property type="entry name" value="DNA POLYMERASE III SUBUNIT DELTA"/>
    <property type="match status" value="1"/>
</dbReference>
<comment type="similarity">
    <text evidence="7">Belongs to the DNA polymerase HolA subunit family.</text>
</comment>
<dbReference type="PATRIC" id="fig|2342.5.peg.1196"/>
<keyword evidence="13" id="KW-1185">Reference proteome</keyword>
<dbReference type="InterPro" id="IPR010372">
    <property type="entry name" value="DNA_pol3_delta_N"/>
</dbReference>
<proteinExistence type="inferred from homology"/>
<dbReference type="InterPro" id="IPR005790">
    <property type="entry name" value="DNA_polIII_delta"/>
</dbReference>
<dbReference type="SUPFAM" id="SSF48019">
    <property type="entry name" value="post-AAA+ oligomerization domain-like"/>
    <property type="match status" value="1"/>
</dbReference>
<protein>
    <recommendedName>
        <fullName evidence="2 9">DNA polymerase III subunit delta</fullName>
        <ecNumber evidence="1 9">2.7.7.7</ecNumber>
    </recommendedName>
</protein>
<dbReference type="Gene3D" id="1.10.8.60">
    <property type="match status" value="1"/>
</dbReference>
<evidence type="ECO:0000256" key="9">
    <source>
        <dbReference type="NCBIfam" id="TIGR01128"/>
    </source>
</evidence>
<dbReference type="Gene3D" id="3.40.50.300">
    <property type="entry name" value="P-loop containing nucleotide triphosphate hydrolases"/>
    <property type="match status" value="1"/>
</dbReference>
<dbReference type="Proteomes" id="UP000019025">
    <property type="component" value="Chromosome"/>
</dbReference>
<dbReference type="STRING" id="2342.SOPEG_1145"/>
<dbReference type="KEGG" id="pes:SOPEG_1145"/>
<dbReference type="InterPro" id="IPR027417">
    <property type="entry name" value="P-loop_NTPase"/>
</dbReference>
<dbReference type="AlphaFoldDB" id="W0HI77"/>
<dbReference type="InterPro" id="IPR032780">
    <property type="entry name" value="DNA_pol3_delt_C"/>
</dbReference>
<evidence type="ECO:0000256" key="5">
    <source>
        <dbReference type="ARBA" id="ARBA00022705"/>
    </source>
</evidence>
<evidence type="ECO:0000259" key="10">
    <source>
        <dbReference type="Pfam" id="PF06144"/>
    </source>
</evidence>
<dbReference type="GO" id="GO:0009360">
    <property type="term" value="C:DNA polymerase III complex"/>
    <property type="evidence" value="ECO:0007669"/>
    <property type="project" value="UniProtKB-UniRule"/>
</dbReference>
<dbReference type="EMBL" id="CP006568">
    <property type="protein sequence ID" value="AHF73466.1"/>
    <property type="molecule type" value="Genomic_DNA"/>
</dbReference>
<comment type="catalytic activity">
    <reaction evidence="8">
        <text>DNA(n) + a 2'-deoxyribonucleoside 5'-triphosphate = DNA(n+1) + diphosphate</text>
        <dbReference type="Rhea" id="RHEA:22508"/>
        <dbReference type="Rhea" id="RHEA-COMP:17339"/>
        <dbReference type="Rhea" id="RHEA-COMP:17340"/>
        <dbReference type="ChEBI" id="CHEBI:33019"/>
        <dbReference type="ChEBI" id="CHEBI:61560"/>
        <dbReference type="ChEBI" id="CHEBI:173112"/>
        <dbReference type="EC" id="2.7.7.7"/>
    </reaction>
</comment>
<evidence type="ECO:0000256" key="8">
    <source>
        <dbReference type="ARBA" id="ARBA00049244"/>
    </source>
</evidence>
<evidence type="ECO:0000256" key="1">
    <source>
        <dbReference type="ARBA" id="ARBA00012417"/>
    </source>
</evidence>
<keyword evidence="3 12" id="KW-0808">Transferase</keyword>
<keyword evidence="5" id="KW-0235">DNA replication</keyword>
<dbReference type="Pfam" id="PF14840">
    <property type="entry name" value="DNA_pol3_delt_C"/>
    <property type="match status" value="1"/>
</dbReference>
<dbReference type="FunFam" id="1.10.8.60:FF:000041">
    <property type="entry name" value="DNA polymerase III subunit delta"/>
    <property type="match status" value="1"/>
</dbReference>
<organism evidence="12 13">
    <name type="scientific">Candidatus Sodalis pierantonii str. SOPE</name>
    <dbReference type="NCBI Taxonomy" id="2342"/>
    <lineage>
        <taxon>Bacteria</taxon>
        <taxon>Pseudomonadati</taxon>
        <taxon>Pseudomonadota</taxon>
        <taxon>Gammaproteobacteria</taxon>
        <taxon>Enterobacterales</taxon>
        <taxon>Bruguierivoracaceae</taxon>
        <taxon>Sodalis</taxon>
    </lineage>
</organism>
<dbReference type="Pfam" id="PF06144">
    <property type="entry name" value="DNA_pol3_delta"/>
    <property type="match status" value="1"/>
</dbReference>
<keyword evidence="6" id="KW-0239">DNA-directed DNA polymerase</keyword>
<evidence type="ECO:0000313" key="13">
    <source>
        <dbReference type="Proteomes" id="UP000019025"/>
    </source>
</evidence>
<name>W0HI77_9GAMM</name>
<dbReference type="HOGENOM" id="CLU_044694_0_2_6"/>
<dbReference type="GO" id="GO:0006261">
    <property type="term" value="P:DNA-templated DNA replication"/>
    <property type="evidence" value="ECO:0007669"/>
    <property type="project" value="TreeGrafter"/>
</dbReference>
<dbReference type="GO" id="GO:0003677">
    <property type="term" value="F:DNA binding"/>
    <property type="evidence" value="ECO:0007669"/>
    <property type="project" value="InterPro"/>
</dbReference>
<dbReference type="GO" id="GO:0003887">
    <property type="term" value="F:DNA-directed DNA polymerase activity"/>
    <property type="evidence" value="ECO:0007669"/>
    <property type="project" value="UniProtKB-UniRule"/>
</dbReference>
<dbReference type="Gene3D" id="1.20.272.10">
    <property type="match status" value="1"/>
</dbReference>
<dbReference type="RefSeq" id="WP_025244676.1">
    <property type="nucleotide sequence ID" value="NZ_CP006568.1"/>
</dbReference>
<keyword evidence="4 12" id="KW-0548">Nucleotidyltransferase</keyword>
<feature type="domain" description="DNA polymerase III subunit delta C-terminal" evidence="11">
    <location>
        <begin position="214"/>
        <end position="337"/>
    </location>
</feature>
<dbReference type="NCBIfam" id="TIGR01128">
    <property type="entry name" value="holA"/>
    <property type="match status" value="1"/>
</dbReference>
<sequence length="343" mass="38250">MIRLYAEQLGAQLQESLRPCYLLFGNDPLLLQESQDGIRDRAQEQQFDEHFSVTLDAGTDWDAIFSLCQARSLFASRQTLLLVLPDGGVQAAMGEKLLQLASLLHEDLLLILRGSKLTRALGNTAWFKALSPRAVLVSCTTPEQGQLPRWVAKRAKSMKLPLDNAACQLLCYCYEGNLLALAQALERLSLIYPDGSLTLPRVDAAVNDAAHFTPFHWVDAALAGKSKRAAHILRQLRLEAAEPMILLRSIQREVLQLLTLKRQMAAAPMRTLFDRHKVWQNRRPLLTQALGRLTLPQLRDAVALMTHIELALKQDYGYPVWSDLNALALLLCGKTLPAAMLDG</sequence>